<evidence type="ECO:0000256" key="1">
    <source>
        <dbReference type="ARBA" id="ARBA00012528"/>
    </source>
</evidence>
<protein>
    <recommendedName>
        <fullName evidence="1">diguanylate cyclase</fullName>
        <ecNumber evidence="1">2.7.7.65</ecNumber>
    </recommendedName>
</protein>
<keyword evidence="8" id="KW-1185">Reference proteome</keyword>
<dbReference type="EC" id="2.7.7.65" evidence="1"/>
<feature type="transmembrane region" description="Helical" evidence="4">
    <location>
        <begin position="343"/>
        <end position="365"/>
    </location>
</feature>
<dbReference type="SUPFAM" id="SSF55073">
    <property type="entry name" value="Nucleotide cyclase"/>
    <property type="match status" value="1"/>
</dbReference>
<keyword evidence="5" id="KW-0732">Signal</keyword>
<keyword evidence="4" id="KW-0472">Membrane</keyword>
<evidence type="ECO:0000256" key="5">
    <source>
        <dbReference type="SAM" id="SignalP"/>
    </source>
</evidence>
<evidence type="ECO:0000259" key="6">
    <source>
        <dbReference type="PROSITE" id="PS50887"/>
    </source>
</evidence>
<feature type="transmembrane region" description="Helical" evidence="4">
    <location>
        <begin position="310"/>
        <end position="331"/>
    </location>
</feature>
<comment type="caution">
    <text evidence="7">The sequence shown here is derived from an EMBL/GenBank/DDBJ whole genome shotgun (WGS) entry which is preliminary data.</text>
</comment>
<dbReference type="PROSITE" id="PS50887">
    <property type="entry name" value="GGDEF"/>
    <property type="match status" value="1"/>
</dbReference>
<dbReference type="InterPro" id="IPR000160">
    <property type="entry name" value="GGDEF_dom"/>
</dbReference>
<organism evidence="7 8">
    <name type="scientific">Pseudoalteromonas obscura</name>
    <dbReference type="NCBI Taxonomy" id="3048491"/>
    <lineage>
        <taxon>Bacteria</taxon>
        <taxon>Pseudomonadati</taxon>
        <taxon>Pseudomonadota</taxon>
        <taxon>Gammaproteobacteria</taxon>
        <taxon>Alteromonadales</taxon>
        <taxon>Pseudoalteromonadaceae</taxon>
        <taxon>Pseudoalteromonas</taxon>
    </lineage>
</organism>
<keyword evidence="3" id="KW-0175">Coiled coil</keyword>
<feature type="transmembrane region" description="Helical" evidence="4">
    <location>
        <begin position="371"/>
        <end position="388"/>
    </location>
</feature>
<proteinExistence type="predicted"/>
<dbReference type="PANTHER" id="PTHR45138">
    <property type="entry name" value="REGULATORY COMPONENTS OF SENSORY TRANSDUCTION SYSTEM"/>
    <property type="match status" value="1"/>
</dbReference>
<gene>
    <name evidence="7" type="ORF">QNM18_24580</name>
</gene>
<dbReference type="EMBL" id="JASJUT010000015">
    <property type="protein sequence ID" value="MDK2598237.1"/>
    <property type="molecule type" value="Genomic_DNA"/>
</dbReference>
<evidence type="ECO:0000256" key="2">
    <source>
        <dbReference type="ARBA" id="ARBA00034247"/>
    </source>
</evidence>
<feature type="coiled-coil region" evidence="3">
    <location>
        <begin position="399"/>
        <end position="461"/>
    </location>
</feature>
<dbReference type="InterPro" id="IPR029787">
    <property type="entry name" value="Nucleotide_cyclase"/>
</dbReference>
<dbReference type="Gene3D" id="2.60.40.2380">
    <property type="match status" value="1"/>
</dbReference>
<dbReference type="Gene3D" id="3.30.70.270">
    <property type="match status" value="1"/>
</dbReference>
<dbReference type="GO" id="GO:0052621">
    <property type="term" value="F:diguanylate cyclase activity"/>
    <property type="evidence" value="ECO:0007669"/>
    <property type="project" value="UniProtKB-EC"/>
</dbReference>
<feature type="chain" id="PRO_5045683461" description="diguanylate cyclase" evidence="5">
    <location>
        <begin position="20"/>
        <end position="628"/>
    </location>
</feature>
<evidence type="ECO:0000256" key="4">
    <source>
        <dbReference type="SAM" id="Phobius"/>
    </source>
</evidence>
<evidence type="ECO:0000313" key="7">
    <source>
        <dbReference type="EMBL" id="MDK2598237.1"/>
    </source>
</evidence>
<feature type="domain" description="GGDEF" evidence="6">
    <location>
        <begin position="489"/>
        <end position="624"/>
    </location>
</feature>
<dbReference type="SMART" id="SM00267">
    <property type="entry name" value="GGDEF"/>
    <property type="match status" value="1"/>
</dbReference>
<dbReference type="Pfam" id="PF00990">
    <property type="entry name" value="GGDEF"/>
    <property type="match status" value="1"/>
</dbReference>
<dbReference type="InterPro" id="IPR011623">
    <property type="entry name" value="7TMR_DISM_rcpt_extracell_dom1"/>
</dbReference>
<reference evidence="7 8" key="1">
    <citation type="submission" date="2023-05" db="EMBL/GenBank/DDBJ databases">
        <title>Pseudoalteromonas ardens sp. nov., Pseudoalteromonas obscura sp. nov., and Pseudoalteromonas umbrosa sp. nov., isolated from the coral Montipora capitata.</title>
        <authorList>
            <person name="Thomas E.M."/>
            <person name="Smith E.M."/>
            <person name="Papke E."/>
            <person name="Shlafstein M.D."/>
            <person name="Oline D.K."/>
            <person name="Videau P."/>
            <person name="Saw J.H."/>
            <person name="Strangman W.K."/>
            <person name="Ushijima B."/>
        </authorList>
    </citation>
    <scope>NUCLEOTIDE SEQUENCE [LARGE SCALE GENOMIC DNA]</scope>
    <source>
        <strain evidence="7 8">P94</strain>
    </source>
</reference>
<dbReference type="InterPro" id="IPR011622">
    <property type="entry name" value="7TMR_DISM_rcpt_extracell_dom2"/>
</dbReference>
<dbReference type="Proteomes" id="UP001231915">
    <property type="component" value="Unassembled WGS sequence"/>
</dbReference>
<comment type="catalytic activity">
    <reaction evidence="2">
        <text>2 GTP = 3',3'-c-di-GMP + 2 diphosphate</text>
        <dbReference type="Rhea" id="RHEA:24898"/>
        <dbReference type="ChEBI" id="CHEBI:33019"/>
        <dbReference type="ChEBI" id="CHEBI:37565"/>
        <dbReference type="ChEBI" id="CHEBI:58805"/>
        <dbReference type="EC" id="2.7.7.65"/>
    </reaction>
</comment>
<keyword evidence="7" id="KW-0808">Transferase</keyword>
<dbReference type="Pfam" id="PF07696">
    <property type="entry name" value="7TMR-DISMED2"/>
    <property type="match status" value="1"/>
</dbReference>
<dbReference type="Pfam" id="PF07695">
    <property type="entry name" value="7TMR-DISM_7TM"/>
    <property type="match status" value="1"/>
</dbReference>
<dbReference type="NCBIfam" id="TIGR00254">
    <property type="entry name" value="GGDEF"/>
    <property type="match status" value="1"/>
</dbReference>
<keyword evidence="7" id="KW-0548">Nucleotidyltransferase</keyword>
<evidence type="ECO:0000313" key="8">
    <source>
        <dbReference type="Proteomes" id="UP001231915"/>
    </source>
</evidence>
<sequence>MMKVWLLLGLLFNVYQAFASIEFNPETQANTYKLHAQFMHEASMPFSYTVTTIDNIQDLLNSRPNWQYHDSGALNLGEVEQQVWLKIVLRNDSLIELPLLLSVNNNLLDNITAYIMQPNHAILTLDLGDSRPLMQRPIKHEAQLIPLELLGKRQTTLYLKVKHHGALNIPLSLWHPVEYLKYKSKFNLIYGILAGFLLAMIATNFTMYSFTRRKYFLHGTLLLSSVWLLLVHLYGFGYRYLYADWQWMQQYGQSILVLLSTLAIIPILRSRILPISTAPNVDSWLKYLLAGGLVITLLCTFLPITVALKVAYAFAITSVVYFFVITIKSPLQKLSQRIPAVTVYLSLMISLCYQFGFELGLLSGALLERPVTYVCSLFVCIYISYALAKQYIFERESHIKQQEQKLAKTRAEDALLKEKLMIHEQAQQDLESSIDERTFELQVTLRELEEKNRELERLNMEDPLTKVKNRRYFDKRLMMEVRRSRREQTTLSVIMLDIDHFKRVNDVYGHLAGDQTICAFANTIQQYLKRPHDEVFRYGGEEFVILLPNTDATGAQELAEKIRQATATCTVNIADQSIQFTASAGLYSAIAQDTQNPTLFTDFADKALYEAKQQGRNQVCIYQHKQET</sequence>
<evidence type="ECO:0000256" key="3">
    <source>
        <dbReference type="SAM" id="Coils"/>
    </source>
</evidence>
<name>A0ABT7ET61_9GAMM</name>
<feature type="signal peptide" evidence="5">
    <location>
        <begin position="1"/>
        <end position="19"/>
    </location>
</feature>
<accession>A0ABT7ET61</accession>
<feature type="transmembrane region" description="Helical" evidence="4">
    <location>
        <begin position="255"/>
        <end position="272"/>
    </location>
</feature>
<dbReference type="PANTHER" id="PTHR45138:SF9">
    <property type="entry name" value="DIGUANYLATE CYCLASE DGCM-RELATED"/>
    <property type="match status" value="1"/>
</dbReference>
<keyword evidence="4" id="KW-0812">Transmembrane</keyword>
<dbReference type="CDD" id="cd01949">
    <property type="entry name" value="GGDEF"/>
    <property type="match status" value="1"/>
</dbReference>
<feature type="transmembrane region" description="Helical" evidence="4">
    <location>
        <begin position="284"/>
        <end position="304"/>
    </location>
</feature>
<feature type="transmembrane region" description="Helical" evidence="4">
    <location>
        <begin position="188"/>
        <end position="208"/>
    </location>
</feature>
<dbReference type="RefSeq" id="WP_284138709.1">
    <property type="nucleotide sequence ID" value="NZ_JASJUT010000015.1"/>
</dbReference>
<dbReference type="InterPro" id="IPR043128">
    <property type="entry name" value="Rev_trsase/Diguanyl_cyclase"/>
</dbReference>
<dbReference type="InterPro" id="IPR050469">
    <property type="entry name" value="Diguanylate_Cyclase"/>
</dbReference>
<keyword evidence="4" id="KW-1133">Transmembrane helix</keyword>
<feature type="transmembrane region" description="Helical" evidence="4">
    <location>
        <begin position="215"/>
        <end position="235"/>
    </location>
</feature>